<evidence type="ECO:0000313" key="8">
    <source>
        <dbReference type="EMBL" id="GAA3504392.1"/>
    </source>
</evidence>
<feature type="region of interest" description="Disordered" evidence="6">
    <location>
        <begin position="262"/>
        <end position="401"/>
    </location>
</feature>
<keyword evidence="1" id="KW-0001">2Fe-2S</keyword>
<gene>
    <name evidence="8" type="ORF">GCM10019016_115050</name>
</gene>
<evidence type="ECO:0000256" key="5">
    <source>
        <dbReference type="ARBA" id="ARBA00023014"/>
    </source>
</evidence>
<keyword evidence="9" id="KW-1185">Reference proteome</keyword>
<evidence type="ECO:0000256" key="2">
    <source>
        <dbReference type="ARBA" id="ARBA00022723"/>
    </source>
</evidence>
<dbReference type="InterPro" id="IPR017941">
    <property type="entry name" value="Rieske_2Fe-2S"/>
</dbReference>
<dbReference type="Proteomes" id="UP001501455">
    <property type="component" value="Unassembled WGS sequence"/>
</dbReference>
<evidence type="ECO:0000313" key="9">
    <source>
        <dbReference type="Proteomes" id="UP001501455"/>
    </source>
</evidence>
<keyword evidence="2" id="KW-0479">Metal-binding</keyword>
<dbReference type="PANTHER" id="PTHR21266">
    <property type="entry name" value="IRON-SULFUR DOMAIN CONTAINING PROTEIN"/>
    <property type="match status" value="1"/>
</dbReference>
<proteinExistence type="predicted"/>
<evidence type="ECO:0000256" key="4">
    <source>
        <dbReference type="ARBA" id="ARBA00023004"/>
    </source>
</evidence>
<evidence type="ECO:0000259" key="7">
    <source>
        <dbReference type="PROSITE" id="PS51296"/>
    </source>
</evidence>
<reference evidence="9" key="1">
    <citation type="journal article" date="2019" name="Int. J. Syst. Evol. Microbiol.">
        <title>The Global Catalogue of Microorganisms (GCM) 10K type strain sequencing project: providing services to taxonomists for standard genome sequencing and annotation.</title>
        <authorList>
            <consortium name="The Broad Institute Genomics Platform"/>
            <consortium name="The Broad Institute Genome Sequencing Center for Infectious Disease"/>
            <person name="Wu L."/>
            <person name="Ma J."/>
        </authorList>
    </citation>
    <scope>NUCLEOTIDE SEQUENCE [LARGE SCALE GENOMIC DNA]</scope>
    <source>
        <strain evidence="9">JCM 4816</strain>
    </source>
</reference>
<dbReference type="PROSITE" id="PS51296">
    <property type="entry name" value="RIESKE"/>
    <property type="match status" value="1"/>
</dbReference>
<dbReference type="SUPFAM" id="SSF50022">
    <property type="entry name" value="ISP domain"/>
    <property type="match status" value="1"/>
</dbReference>
<feature type="domain" description="Rieske" evidence="7">
    <location>
        <begin position="52"/>
        <end position="141"/>
    </location>
</feature>
<name>A0ABP6U9U8_9ACTN</name>
<dbReference type="Pfam" id="PF19299">
    <property type="entry name" value="DUF5914"/>
    <property type="match status" value="1"/>
</dbReference>
<comment type="caution">
    <text evidence="8">The sequence shown here is derived from an EMBL/GenBank/DDBJ whole genome shotgun (WGS) entry which is preliminary data.</text>
</comment>
<keyword evidence="3" id="KW-0560">Oxidoreductase</keyword>
<feature type="compositionally biased region" description="Gly residues" evidence="6">
    <location>
        <begin position="350"/>
        <end position="361"/>
    </location>
</feature>
<accession>A0ABP6U9U8</accession>
<dbReference type="InterPro" id="IPR045612">
    <property type="entry name" value="DUF5914"/>
</dbReference>
<dbReference type="PANTHER" id="PTHR21266:SF60">
    <property type="entry name" value="3-KETOSTEROID-9-ALPHA-MONOOXYGENASE, OXYGENASE COMPONENT"/>
    <property type="match status" value="1"/>
</dbReference>
<feature type="compositionally biased region" description="Gly residues" evidence="6">
    <location>
        <begin position="391"/>
        <end position="401"/>
    </location>
</feature>
<dbReference type="EMBL" id="BAAAXF010000081">
    <property type="protein sequence ID" value="GAA3504392.1"/>
    <property type="molecule type" value="Genomic_DNA"/>
</dbReference>
<feature type="compositionally biased region" description="Basic residues" evidence="6">
    <location>
        <begin position="372"/>
        <end position="381"/>
    </location>
</feature>
<evidence type="ECO:0000256" key="1">
    <source>
        <dbReference type="ARBA" id="ARBA00022714"/>
    </source>
</evidence>
<keyword evidence="4" id="KW-0408">Iron</keyword>
<keyword evidence="5" id="KW-0411">Iron-sulfur</keyword>
<organism evidence="8 9">
    <name type="scientific">Streptomyces prasinosporus</name>
    <dbReference type="NCBI Taxonomy" id="68256"/>
    <lineage>
        <taxon>Bacteria</taxon>
        <taxon>Bacillati</taxon>
        <taxon>Actinomycetota</taxon>
        <taxon>Actinomycetes</taxon>
        <taxon>Kitasatosporales</taxon>
        <taxon>Streptomycetaceae</taxon>
        <taxon>Streptomyces</taxon>
        <taxon>Streptomyces albogriseolus group</taxon>
    </lineage>
</organism>
<dbReference type="Gene3D" id="2.102.10.10">
    <property type="entry name" value="Rieske [2Fe-2S] iron-sulphur domain"/>
    <property type="match status" value="1"/>
</dbReference>
<dbReference type="InterPro" id="IPR036922">
    <property type="entry name" value="Rieske_2Fe-2S_sf"/>
</dbReference>
<sequence>MAGDGRGRRRLPLSLRRDAVAWERQRPTWRDARPALIAGALKRAQARPSGNWYVVGASRDVGGDRPLGRTVAGQEVVVWRDTGGRVVAGPGVCPHLGAPLRDSPVRCGTLVCHWHGLSLDGGPFAGWEPFPAYDDGVLVWVRLDAVGGEEPLDAPVVPRRPVPARALSAVYAGVGVCEPEDVVANRLDPWHGAWFHPYSFVDLTVADAPDGSDGPAAADEDAFAVDVSFKVAGRLVVPVRAVFTAPEPRTVVMHITEGEGVGSVVETHATPPGPGRVGPAAHGGDRGGGRGVGPPRLRPRPGRGASAPPPGPGRLRPPLARRPGLRGTPLGAPFDGPVPGGVDAGPPAGTPGGPRTGGAHAGGDVIVSPPPRPRRRLRRGGRCGSAKRGPPGEGGSGGSPW</sequence>
<feature type="compositionally biased region" description="Low complexity" evidence="6">
    <location>
        <begin position="313"/>
        <end position="337"/>
    </location>
</feature>
<protein>
    <recommendedName>
        <fullName evidence="7">Rieske domain-containing protein</fullName>
    </recommendedName>
</protein>
<dbReference type="InterPro" id="IPR050584">
    <property type="entry name" value="Cholesterol_7-desaturase"/>
</dbReference>
<dbReference type="Pfam" id="PF00355">
    <property type="entry name" value="Rieske"/>
    <property type="match status" value="1"/>
</dbReference>
<evidence type="ECO:0000256" key="3">
    <source>
        <dbReference type="ARBA" id="ARBA00023002"/>
    </source>
</evidence>
<evidence type="ECO:0000256" key="6">
    <source>
        <dbReference type="SAM" id="MobiDB-lite"/>
    </source>
</evidence>